<comment type="similarity">
    <text evidence="1">Belongs to the Mg-chelatase subunits D/I family. ComM subfamily.</text>
</comment>
<dbReference type="Pfam" id="PF13541">
    <property type="entry name" value="ChlI"/>
    <property type="match status" value="1"/>
</dbReference>
<dbReference type="InterPro" id="IPR027417">
    <property type="entry name" value="P-loop_NTPase"/>
</dbReference>
<dbReference type="EMBL" id="MGIZ01000045">
    <property type="protein sequence ID" value="OGM97952.1"/>
    <property type="molecule type" value="Genomic_DNA"/>
</dbReference>
<evidence type="ECO:0000256" key="1">
    <source>
        <dbReference type="ARBA" id="ARBA00006354"/>
    </source>
</evidence>
<organism evidence="3 4">
    <name type="scientific">Candidatus Yanofskybacteria bacterium RIFCSPHIGHO2_01_FULL_39_8b</name>
    <dbReference type="NCBI Taxonomy" id="1802659"/>
    <lineage>
        <taxon>Bacteria</taxon>
        <taxon>Candidatus Yanofskyibacteriota</taxon>
    </lineage>
</organism>
<dbReference type="SUPFAM" id="SSF54211">
    <property type="entry name" value="Ribosomal protein S5 domain 2-like"/>
    <property type="match status" value="1"/>
</dbReference>
<dbReference type="InterPro" id="IPR004482">
    <property type="entry name" value="Mg_chelat-rel"/>
</dbReference>
<sequence>MSVSIFSAALSGIDAKIIEVEVDSSPGIHSFNIVGLADKAVQESKERIGSAIKNSGFLPPKSKTKKVTVNLAPADIKKEGPAYDLPIALGYLFETGQIKFDSVGRLITGELSLDGRLKPTSGILAMAILAANLGFEEIIVPQVNSKEAASIGKIRVIGADSLANVVNHLNRTTVISPTTSDHSLKIDLYPESFISIKGQELAKRALIVAAAGAHNVFMSGPPGAGKTILAKALTDILPPLSFGEAIEVTKIYSASGLIDSLAPLSFSRPFRNPHHTTSAVAIVGGGKLPKPGEISLAHRGVLFLDELPEFPRNVLEALRQPLEDGLVTVSRVAGSVKLPAKFMLVGAMNPCPCGNYGSQTAECICMPFSILKYRKKVSGPLLDRIDIQINVPRETITAEARNETEEEKKEREKTKEIMKIKGKIAKAREVQLARFKDMDIFSNSEMSYKNVEKLCLAEKSAVNMLKNTINKRGLSLRTYHRTLKVARTCADLEGAETVKESHVLEALGFRMNEKMLTELG</sequence>
<dbReference type="InterPro" id="IPR014721">
    <property type="entry name" value="Ribsml_uS5_D2-typ_fold_subgr"/>
</dbReference>
<dbReference type="InterPro" id="IPR045006">
    <property type="entry name" value="CHLI-like"/>
</dbReference>
<evidence type="ECO:0000313" key="3">
    <source>
        <dbReference type="EMBL" id="OGM97952.1"/>
    </source>
</evidence>
<proteinExistence type="inferred from homology"/>
<dbReference type="SUPFAM" id="SSF52540">
    <property type="entry name" value="P-loop containing nucleoside triphosphate hydrolases"/>
    <property type="match status" value="1"/>
</dbReference>
<evidence type="ECO:0000313" key="4">
    <source>
        <dbReference type="Proteomes" id="UP000177594"/>
    </source>
</evidence>
<dbReference type="InterPro" id="IPR020568">
    <property type="entry name" value="Ribosomal_Su5_D2-typ_SF"/>
</dbReference>
<dbReference type="Gene3D" id="3.40.50.300">
    <property type="entry name" value="P-loop containing nucleotide triphosphate hydrolases"/>
    <property type="match status" value="1"/>
</dbReference>
<protein>
    <recommendedName>
        <fullName evidence="2">AAA+ ATPase domain-containing protein</fullName>
    </recommendedName>
</protein>
<dbReference type="PRINTS" id="PR00830">
    <property type="entry name" value="ENDOLAPTASE"/>
</dbReference>
<dbReference type="InterPro" id="IPR025158">
    <property type="entry name" value="Mg_chelat-rel_C"/>
</dbReference>
<dbReference type="Proteomes" id="UP000177594">
    <property type="component" value="Unassembled WGS sequence"/>
</dbReference>
<dbReference type="Pfam" id="PF01078">
    <property type="entry name" value="Mg_chelatase"/>
    <property type="match status" value="1"/>
</dbReference>
<dbReference type="InterPro" id="IPR000523">
    <property type="entry name" value="Mg_chelatse_chII-like_cat_dom"/>
</dbReference>
<dbReference type="PANTHER" id="PTHR32039">
    <property type="entry name" value="MAGNESIUM-CHELATASE SUBUNIT CHLI"/>
    <property type="match status" value="1"/>
</dbReference>
<dbReference type="Pfam" id="PF13335">
    <property type="entry name" value="Mg_chelatase_C"/>
    <property type="match status" value="1"/>
</dbReference>
<dbReference type="PANTHER" id="PTHR32039:SF7">
    <property type="entry name" value="COMPETENCE PROTEIN COMM"/>
    <property type="match status" value="1"/>
</dbReference>
<accession>A0A1F8EAY3</accession>
<dbReference type="Gene3D" id="3.30.230.10">
    <property type="match status" value="1"/>
</dbReference>
<dbReference type="NCBIfam" id="TIGR00368">
    <property type="entry name" value="YifB family Mg chelatase-like AAA ATPase"/>
    <property type="match status" value="1"/>
</dbReference>
<dbReference type="AlphaFoldDB" id="A0A1F8EAY3"/>
<dbReference type="InterPro" id="IPR003593">
    <property type="entry name" value="AAA+_ATPase"/>
</dbReference>
<evidence type="ECO:0000259" key="2">
    <source>
        <dbReference type="SMART" id="SM00382"/>
    </source>
</evidence>
<name>A0A1F8EAY3_9BACT</name>
<gene>
    <name evidence="3" type="ORF">A2817_01305</name>
</gene>
<comment type="caution">
    <text evidence="3">The sequence shown here is derived from an EMBL/GenBank/DDBJ whole genome shotgun (WGS) entry which is preliminary data.</text>
</comment>
<dbReference type="SMART" id="SM00382">
    <property type="entry name" value="AAA"/>
    <property type="match status" value="1"/>
</dbReference>
<reference evidence="3 4" key="1">
    <citation type="journal article" date="2016" name="Nat. Commun.">
        <title>Thousands of microbial genomes shed light on interconnected biogeochemical processes in an aquifer system.</title>
        <authorList>
            <person name="Anantharaman K."/>
            <person name="Brown C.T."/>
            <person name="Hug L.A."/>
            <person name="Sharon I."/>
            <person name="Castelle C.J."/>
            <person name="Probst A.J."/>
            <person name="Thomas B.C."/>
            <person name="Singh A."/>
            <person name="Wilkins M.J."/>
            <person name="Karaoz U."/>
            <person name="Brodie E.L."/>
            <person name="Williams K.H."/>
            <person name="Hubbard S.S."/>
            <person name="Banfield J.F."/>
        </authorList>
    </citation>
    <scope>NUCLEOTIDE SEQUENCE [LARGE SCALE GENOMIC DNA]</scope>
</reference>
<dbReference type="GO" id="GO:0005524">
    <property type="term" value="F:ATP binding"/>
    <property type="evidence" value="ECO:0007669"/>
    <property type="project" value="InterPro"/>
</dbReference>
<feature type="domain" description="AAA+ ATPase" evidence="2">
    <location>
        <begin position="212"/>
        <end position="395"/>
    </location>
</feature>